<feature type="compositionally biased region" description="Pro residues" evidence="1">
    <location>
        <begin position="60"/>
        <end position="81"/>
    </location>
</feature>
<keyword evidence="2" id="KW-0732">Signal</keyword>
<keyword evidence="4" id="KW-1185">Reference proteome</keyword>
<protein>
    <submittedName>
        <fullName evidence="3">Uncharacterized protein</fullName>
    </submittedName>
</protein>
<comment type="caution">
    <text evidence="3">The sequence shown here is derived from an EMBL/GenBank/DDBJ whole genome shotgun (WGS) entry which is preliminary data.</text>
</comment>
<evidence type="ECO:0000256" key="2">
    <source>
        <dbReference type="SAM" id="SignalP"/>
    </source>
</evidence>
<feature type="chain" id="PRO_5045605962" evidence="2">
    <location>
        <begin position="31"/>
        <end position="1380"/>
    </location>
</feature>
<dbReference type="RefSeq" id="WP_306868500.1">
    <property type="nucleotide sequence ID" value="NZ_JAUSRB010000002.1"/>
</dbReference>
<sequence>MPRRHRHALTCLSVSVAGALLVGVPAPAHAGGHAAVSRPRIDPVPEVPVPASGSAGVPLEPSPASRPVPERPVGPEPPPVTTPAGPTLVNGIVADAERRLAAEGAGRTAPAVRKLLPAADQASILEVSRPAARALGRIKELAGVSKGVPLLTYRLCAESAGRPASCSAPQPPATPVQADVTGDGTADVLASLVPQKVKGSDAVGVGLASARLPGSETHDGPLKAQVWAQYDIPGKDGEVRRLSVGFDGYRRGSSLSGLDWGVFTVDLAAQAAGVVDVRADVRRSDPGASAAVVAGLDGETLISLRQAPAAARFTARARSDGERSRLGVTSSAPAELDALVVTDRRRFTRMLADEMRTRLSMELTRSGGVADVHFTSPAPIGRAQFHDYVYRDGLLAKAAGLSITRLPSDFRARYASAAGTQALTVTSGAPRAEAADVLYFDRAADRTVVQAALTGLPARVRLVNDLAAHRVTHTASSAIGGLEVILQRNEGAISTPRGGHVTMIKDGGRLGVSGRLSQVAGADVTYGGVPRIRLELGPSGRPFLGAASIDRTHLVRLELSNTPARIRAELDPGAGRAEYGASGVIDRLRAAYAHTRTGPTVDGSLYGLRSTVRASWRLGERTAVDVATTSNLKKVGLYAARSYLTRVGPAGGEDVQAAVEGVRGHVTAVVDTRDSRLDWTADRPVASVTAVARAGVQGRAFRLAASATGVPARFDASWAARTPRFRGLSGPIGSAAIAVTNHAGARAPAGPHLAAHYVEATGDFDASVRIDGLKHAEFTPTGSGFKADVRAARQTVALDADIRPAGDLRFGVLGRLGPVPGGIAVSAAAGGPVTYDAGGRRLDLRAQVWLGKAAALDAIKAVPHVPGGLSLVDAGCDGCGTGQGPFCTAERGCFGLKGSVDVTGLPSKVTVDPARQTFAFTGYRPASGRLGLYLDSTVLAPAPVRALATLTGLPRSITRMSVGPFGIARGKDDEGRDTGVVTANYRLEPAATVGSLEVLAETDAGGGYGRVRGQVALDPVPAAVAVSGAYGRRTRIRVHNSTPVRRLQAKVTALGGDRGPGTGLLRFTDVPAVFGIDADAADTGLQLPAFTYKAGAGTLDGLFAVEGALIERVYRPREGELLDTSFAVEDLAADTTAKVNPDLSVELVSRPAPTRLLEVHTGLSLAPVAAQRVSARKDVPRTGGFLAYRLGGEFGLGRSRIGDLSLTVHRMSWLRIRPGRIPFGIAAPKALGYLTPGFEGGYDRLDLRADGVDLRPDVKLNVKVSRSVGADVFNQDVRLGPVRSLAFRHYDQRMRPIGGRQTIKAADLPLACVTVGTRPGLVSARARDSITLRGAAGPQMVSLLDQGGQVPGYAVDLLSHFMSPFPGADWKISAVDPGRC</sequence>
<accession>A0ABT9REL2</accession>
<evidence type="ECO:0000256" key="1">
    <source>
        <dbReference type="SAM" id="MobiDB-lite"/>
    </source>
</evidence>
<organism evidence="3 4">
    <name type="scientific">Streptosporangium brasiliense</name>
    <dbReference type="NCBI Taxonomy" id="47480"/>
    <lineage>
        <taxon>Bacteria</taxon>
        <taxon>Bacillati</taxon>
        <taxon>Actinomycetota</taxon>
        <taxon>Actinomycetes</taxon>
        <taxon>Streptosporangiales</taxon>
        <taxon>Streptosporangiaceae</taxon>
        <taxon>Streptosporangium</taxon>
    </lineage>
</organism>
<evidence type="ECO:0000313" key="3">
    <source>
        <dbReference type="EMBL" id="MDP9867154.1"/>
    </source>
</evidence>
<proteinExistence type="predicted"/>
<evidence type="ECO:0000313" key="4">
    <source>
        <dbReference type="Proteomes" id="UP001230426"/>
    </source>
</evidence>
<name>A0ABT9REL2_9ACTN</name>
<dbReference type="EMBL" id="JAUSRB010000002">
    <property type="protein sequence ID" value="MDP9867154.1"/>
    <property type="molecule type" value="Genomic_DNA"/>
</dbReference>
<reference evidence="3 4" key="1">
    <citation type="submission" date="2023-07" db="EMBL/GenBank/DDBJ databases">
        <title>Sequencing the genomes of 1000 actinobacteria strains.</title>
        <authorList>
            <person name="Klenk H.-P."/>
        </authorList>
    </citation>
    <scope>NUCLEOTIDE SEQUENCE [LARGE SCALE GENOMIC DNA]</scope>
    <source>
        <strain evidence="3 4">DSM 44109</strain>
    </source>
</reference>
<feature type="signal peptide" evidence="2">
    <location>
        <begin position="1"/>
        <end position="30"/>
    </location>
</feature>
<gene>
    <name evidence="3" type="ORF">J2S55_006420</name>
</gene>
<feature type="region of interest" description="Disordered" evidence="1">
    <location>
        <begin position="45"/>
        <end position="87"/>
    </location>
</feature>
<dbReference type="Proteomes" id="UP001230426">
    <property type="component" value="Unassembled WGS sequence"/>
</dbReference>